<evidence type="ECO:0000313" key="2">
    <source>
        <dbReference type="Proteomes" id="UP001305702"/>
    </source>
</evidence>
<reference evidence="1 2" key="1">
    <citation type="submission" date="2022-02" db="EMBL/GenBank/DDBJ databases">
        <title>Paenibacillus sp. MBLB1776 Whole Genome Shotgun Sequencing.</title>
        <authorList>
            <person name="Hwang C.Y."/>
            <person name="Cho E.-S."/>
            <person name="Seo M.-J."/>
        </authorList>
    </citation>
    <scope>NUCLEOTIDE SEQUENCE [LARGE SCALE GENOMIC DNA]</scope>
    <source>
        <strain evidence="1 2">MBLB1776</strain>
    </source>
</reference>
<dbReference type="EMBL" id="CP130318">
    <property type="protein sequence ID" value="WNQ12444.1"/>
    <property type="molecule type" value="Genomic_DNA"/>
</dbReference>
<dbReference type="KEGG" id="paun:MJA45_05170"/>
<evidence type="ECO:0000313" key="1">
    <source>
        <dbReference type="EMBL" id="WNQ12444.1"/>
    </source>
</evidence>
<organism evidence="1 2">
    <name type="scientific">Paenibacillus aurantius</name>
    <dbReference type="NCBI Taxonomy" id="2918900"/>
    <lineage>
        <taxon>Bacteria</taxon>
        <taxon>Bacillati</taxon>
        <taxon>Bacillota</taxon>
        <taxon>Bacilli</taxon>
        <taxon>Bacillales</taxon>
        <taxon>Paenibacillaceae</taxon>
        <taxon>Paenibacillus</taxon>
    </lineage>
</organism>
<dbReference type="AlphaFoldDB" id="A0AA96LE92"/>
<proteinExistence type="predicted"/>
<dbReference type="Proteomes" id="UP001305702">
    <property type="component" value="Chromosome"/>
</dbReference>
<sequence length="141" mass="15736">MKQIVVFLMFAALLCWFMFAPIYKHVLIVRQAVLQKEVDYMLEVGANGSNGFIGPDAVLESRSRLEERGFRPGDIRYEISTTTGVGATDPDAPVQRGTGIRLRISYPYEHLFQIDRLAGIVPPGPDERMAAAGMKMSEYVP</sequence>
<accession>A0AA96LE92</accession>
<keyword evidence="2" id="KW-1185">Reference proteome</keyword>
<protein>
    <submittedName>
        <fullName evidence="1">PASTA domain-containing protein</fullName>
    </submittedName>
</protein>
<gene>
    <name evidence="1" type="ORF">MJA45_05170</name>
</gene>
<dbReference type="RefSeq" id="WP_315606221.1">
    <property type="nucleotide sequence ID" value="NZ_CP130318.1"/>
</dbReference>
<name>A0AA96LE92_9BACL</name>